<keyword evidence="2" id="KW-1185">Reference proteome</keyword>
<gene>
    <name evidence="1" type="ORF">EZH24_12005</name>
</gene>
<evidence type="ECO:0008006" key="3">
    <source>
        <dbReference type="Google" id="ProtNLM"/>
    </source>
</evidence>
<dbReference type="Proteomes" id="UP000310168">
    <property type="component" value="Unassembled WGS sequence"/>
</dbReference>
<dbReference type="EMBL" id="SJDU01000519">
    <property type="protein sequence ID" value="TKZ27419.1"/>
    <property type="molecule type" value="Genomic_DNA"/>
</dbReference>
<comment type="caution">
    <text evidence="1">The sequence shown here is derived from an EMBL/GenBank/DDBJ whole genome shotgun (WGS) entry which is preliminary data.</text>
</comment>
<evidence type="ECO:0000313" key="2">
    <source>
        <dbReference type="Proteomes" id="UP000310168"/>
    </source>
</evidence>
<evidence type="ECO:0000313" key="1">
    <source>
        <dbReference type="EMBL" id="TKZ27419.1"/>
    </source>
</evidence>
<proteinExistence type="predicted"/>
<name>A0ABY2TMS5_9SPIR</name>
<accession>A0ABY2TMS5</accession>
<organism evidence="1 2">
    <name type="scientific">Brachyspira catarrhinii</name>
    <dbReference type="NCBI Taxonomy" id="2528966"/>
    <lineage>
        <taxon>Bacteria</taxon>
        <taxon>Pseudomonadati</taxon>
        <taxon>Spirochaetota</taxon>
        <taxon>Spirochaetia</taxon>
        <taxon>Brachyspirales</taxon>
        <taxon>Brachyspiraceae</taxon>
        <taxon>Brachyspira</taxon>
    </lineage>
</organism>
<protein>
    <recommendedName>
        <fullName evidence="3">Glycine zipper domain-containing protein</fullName>
    </recommendedName>
</protein>
<dbReference type="RefSeq" id="WP_137999306.1">
    <property type="nucleotide sequence ID" value="NZ_SJDU01000519.1"/>
</dbReference>
<reference evidence="1 2" key="1">
    <citation type="journal article" date="2019" name="Anaerobe">
        <title>Brachyspira catarrhinii sp. nov., an anaerobic intestinal spirochaete isolated from vervet monkeys may have been misidentified as Brachyspira aalborgi in previous studies.</title>
        <authorList>
            <person name="Phillips N.D."/>
            <person name="La T."/>
            <person name="Hampson D.J."/>
        </authorList>
    </citation>
    <scope>NUCLEOTIDE SEQUENCE [LARGE SCALE GENOMIC DNA]</scope>
    <source>
        <strain evidence="1 2">Z12</strain>
    </source>
</reference>
<sequence>MSKEIKNNKYDLTTEEGREALIQETADDIRDNSLIGAIEFSEGYDKVEINTDHKEVNALKEYITSDIDDEKDEDVKKMVATAIYIAAQKGYLGDEMKDKNPDDIARIVDNSLTTTKAAYKVAKCEIDAEEVVNYVVDRTTAQVGEIVSTKIEDSATSTGTAIGTKIGEKAGKSVGEAIGKHIGGAIGSSIKKALGPIGAAVGAVVGAVAGSTVGKATGGAIKNGVEIVGKAVKTLGHTIFKAAKAVKNFVSSASDSLFGWLFQ</sequence>